<evidence type="ECO:0000256" key="1">
    <source>
        <dbReference type="SAM" id="SignalP"/>
    </source>
</evidence>
<reference evidence="2 3" key="1">
    <citation type="submission" date="2006-05" db="EMBL/GenBank/DDBJ databases">
        <authorList>
            <person name="King G."/>
            <person name="Ferriera S."/>
            <person name="Johnson J."/>
            <person name="Kravitz S."/>
            <person name="Beeson K."/>
            <person name="Sutton G."/>
            <person name="Rogers Y.-H."/>
            <person name="Friedman R."/>
            <person name="Frazier M."/>
            <person name="Venter J.C."/>
        </authorList>
    </citation>
    <scope>NUCLEOTIDE SEQUENCE [LARGE SCALE GENOMIC DNA]</scope>
    <source>
        <strain evidence="3">ATCC 25650 / DSM 13394 / JCM 20685 / NBRC 16684 / NCIMB 2208 / IAM 12614 / B1</strain>
    </source>
</reference>
<name>A0P016_ROSAI</name>
<dbReference type="Proteomes" id="UP000004848">
    <property type="component" value="Unassembled WGS sequence"/>
</dbReference>
<dbReference type="RefSeq" id="WP_006938368.1">
    <property type="nucleotide sequence ID" value="NZ_AAUW01000019.1"/>
</dbReference>
<evidence type="ECO:0000313" key="3">
    <source>
        <dbReference type="Proteomes" id="UP000004848"/>
    </source>
</evidence>
<evidence type="ECO:0000313" key="2">
    <source>
        <dbReference type="EMBL" id="EAV41733.1"/>
    </source>
</evidence>
<dbReference type="InterPro" id="IPR006311">
    <property type="entry name" value="TAT_signal"/>
</dbReference>
<keyword evidence="1" id="KW-0732">Signal</keyword>
<dbReference type="Gene3D" id="3.60.15.30">
    <property type="entry name" value="Metallo-beta-lactamase domain"/>
    <property type="match status" value="1"/>
</dbReference>
<protein>
    <submittedName>
        <fullName evidence="2">Uncharacterized protein</fullName>
    </submittedName>
</protein>
<dbReference type="PROSITE" id="PS51318">
    <property type="entry name" value="TAT"/>
    <property type="match status" value="1"/>
</dbReference>
<organism evidence="2 3">
    <name type="scientific">Roseibium aggregatum (strain ATCC 25650 / DSM 13394 / JCM 20685 / NBRC 16684 / NCIMB 2208 / IAM 12614 / B1)</name>
    <name type="common">Stappia aggregata</name>
    <dbReference type="NCBI Taxonomy" id="384765"/>
    <lineage>
        <taxon>Bacteria</taxon>
        <taxon>Pseudomonadati</taxon>
        <taxon>Pseudomonadota</taxon>
        <taxon>Alphaproteobacteria</taxon>
        <taxon>Hyphomicrobiales</taxon>
        <taxon>Stappiaceae</taxon>
        <taxon>Roseibium</taxon>
    </lineage>
</organism>
<feature type="signal peptide" evidence="1">
    <location>
        <begin position="1"/>
        <end position="18"/>
    </location>
</feature>
<feature type="chain" id="PRO_5002628802" evidence="1">
    <location>
        <begin position="19"/>
        <end position="130"/>
    </location>
</feature>
<proteinExistence type="predicted"/>
<dbReference type="AlphaFoldDB" id="A0P016"/>
<comment type="caution">
    <text evidence="2">The sequence shown here is derived from an EMBL/GenBank/DDBJ whole genome shotgun (WGS) entry which is preliminary data.</text>
</comment>
<sequence>MSYNTTRRELLMSSAAIAASPAIGLLAPDLATAQTAGTTVRPASISQIDAYRGAPIELGTAPNGAITNKKLLDGIGKVGWPEPTIEQPAEGIWTFGGYGLAPMSIIDTDEGLIAFDTGDTKHDRELMIEA</sequence>
<dbReference type="GeneID" id="68848876"/>
<gene>
    <name evidence="2" type="ORF">SIAM614_26401</name>
</gene>
<dbReference type="EMBL" id="AAUW01000019">
    <property type="protein sequence ID" value="EAV41733.1"/>
    <property type="molecule type" value="Genomic_DNA"/>
</dbReference>
<accession>A0P016</accession>